<evidence type="ECO:0000256" key="10">
    <source>
        <dbReference type="SAM" id="MobiDB-lite"/>
    </source>
</evidence>
<evidence type="ECO:0000256" key="8">
    <source>
        <dbReference type="ARBA" id="ARBA00051897"/>
    </source>
</evidence>
<reference evidence="12" key="3">
    <citation type="submission" date="2016-03" db="UniProtKB">
        <authorList>
            <consortium name="EnsemblProtists"/>
        </authorList>
    </citation>
    <scope>IDENTIFICATION</scope>
</reference>
<dbReference type="STRING" id="905079.L1K418"/>
<evidence type="ECO:0000313" key="11">
    <source>
        <dbReference type="EMBL" id="EKX55220.1"/>
    </source>
</evidence>
<dbReference type="SUPFAM" id="SSF53335">
    <property type="entry name" value="S-adenosyl-L-methionine-dependent methyltransferases"/>
    <property type="match status" value="1"/>
</dbReference>
<organism evidence="11">
    <name type="scientific">Guillardia theta (strain CCMP2712)</name>
    <name type="common">Cryptophyte</name>
    <dbReference type="NCBI Taxonomy" id="905079"/>
    <lineage>
        <taxon>Eukaryota</taxon>
        <taxon>Cryptophyceae</taxon>
        <taxon>Pyrenomonadales</taxon>
        <taxon>Geminigeraceae</taxon>
        <taxon>Guillardia</taxon>
    </lineage>
</organism>
<dbReference type="PANTHER" id="PTHR10631">
    <property type="entry name" value="N 2 ,N 2 -DIMETHYLGUANOSINE TRNA METHYLTRANSFERASE"/>
    <property type="match status" value="1"/>
</dbReference>
<keyword evidence="5 9" id="KW-0819">tRNA processing</keyword>
<gene>
    <name evidence="11" type="ORF">GUITHDRAFT_98999</name>
</gene>
<evidence type="ECO:0000313" key="13">
    <source>
        <dbReference type="Proteomes" id="UP000011087"/>
    </source>
</evidence>
<keyword evidence="6 9" id="KW-0694">RNA-binding</keyword>
<dbReference type="InterPro" id="IPR002905">
    <property type="entry name" value="Trm1"/>
</dbReference>
<feature type="region of interest" description="Disordered" evidence="10">
    <location>
        <begin position="1"/>
        <end position="29"/>
    </location>
</feature>
<evidence type="ECO:0000256" key="7">
    <source>
        <dbReference type="ARBA" id="ARBA00039099"/>
    </source>
</evidence>
<dbReference type="eggNOG" id="KOG1253">
    <property type="taxonomic scope" value="Eukaryota"/>
</dbReference>
<reference evidence="11 13" key="1">
    <citation type="journal article" date="2012" name="Nature">
        <title>Algal genomes reveal evolutionary mosaicism and the fate of nucleomorphs.</title>
        <authorList>
            <consortium name="DOE Joint Genome Institute"/>
            <person name="Curtis B.A."/>
            <person name="Tanifuji G."/>
            <person name="Burki F."/>
            <person name="Gruber A."/>
            <person name="Irimia M."/>
            <person name="Maruyama S."/>
            <person name="Arias M.C."/>
            <person name="Ball S.G."/>
            <person name="Gile G.H."/>
            <person name="Hirakawa Y."/>
            <person name="Hopkins J.F."/>
            <person name="Kuo A."/>
            <person name="Rensing S.A."/>
            <person name="Schmutz J."/>
            <person name="Symeonidi A."/>
            <person name="Elias M."/>
            <person name="Eveleigh R.J."/>
            <person name="Herman E.K."/>
            <person name="Klute M.J."/>
            <person name="Nakayama T."/>
            <person name="Obornik M."/>
            <person name="Reyes-Prieto A."/>
            <person name="Armbrust E.V."/>
            <person name="Aves S.J."/>
            <person name="Beiko R.G."/>
            <person name="Coutinho P."/>
            <person name="Dacks J.B."/>
            <person name="Durnford D.G."/>
            <person name="Fast N.M."/>
            <person name="Green B.R."/>
            <person name="Grisdale C.J."/>
            <person name="Hempel F."/>
            <person name="Henrissat B."/>
            <person name="Hoppner M.P."/>
            <person name="Ishida K."/>
            <person name="Kim E."/>
            <person name="Koreny L."/>
            <person name="Kroth P.G."/>
            <person name="Liu Y."/>
            <person name="Malik S.B."/>
            <person name="Maier U.G."/>
            <person name="McRose D."/>
            <person name="Mock T."/>
            <person name="Neilson J.A."/>
            <person name="Onodera N.T."/>
            <person name="Poole A.M."/>
            <person name="Pritham E.J."/>
            <person name="Richards T.A."/>
            <person name="Rocap G."/>
            <person name="Roy S.W."/>
            <person name="Sarai C."/>
            <person name="Schaack S."/>
            <person name="Shirato S."/>
            <person name="Slamovits C.H."/>
            <person name="Spencer D.F."/>
            <person name="Suzuki S."/>
            <person name="Worden A.Z."/>
            <person name="Zauner S."/>
            <person name="Barry K."/>
            <person name="Bell C."/>
            <person name="Bharti A.K."/>
            <person name="Crow J.A."/>
            <person name="Grimwood J."/>
            <person name="Kramer R."/>
            <person name="Lindquist E."/>
            <person name="Lucas S."/>
            <person name="Salamov A."/>
            <person name="McFadden G.I."/>
            <person name="Lane C.E."/>
            <person name="Keeling P.J."/>
            <person name="Gray M.W."/>
            <person name="Grigoriev I.V."/>
            <person name="Archibald J.M."/>
        </authorList>
    </citation>
    <scope>NUCLEOTIDE SEQUENCE</scope>
    <source>
        <strain evidence="11 13">CCMP2712</strain>
    </source>
</reference>
<accession>L1K418</accession>
<dbReference type="PANTHER" id="PTHR10631:SF3">
    <property type="entry name" value="TRNA (GUANINE(26)-N(2))-DIMETHYLTRANSFERASE"/>
    <property type="match status" value="1"/>
</dbReference>
<comment type="similarity">
    <text evidence="9">Belongs to the class I-like SAM-binding methyltransferase superfamily. Trm1 family.</text>
</comment>
<dbReference type="GO" id="GO:0002940">
    <property type="term" value="P:tRNA N2-guanine methylation"/>
    <property type="evidence" value="ECO:0007669"/>
    <property type="project" value="TreeGrafter"/>
</dbReference>
<evidence type="ECO:0000256" key="5">
    <source>
        <dbReference type="ARBA" id="ARBA00022694"/>
    </source>
</evidence>
<dbReference type="PaxDb" id="55529-EKX55220"/>
<reference evidence="13" key="2">
    <citation type="submission" date="2012-11" db="EMBL/GenBank/DDBJ databases">
        <authorList>
            <person name="Kuo A."/>
            <person name="Curtis B.A."/>
            <person name="Tanifuji G."/>
            <person name="Burki F."/>
            <person name="Gruber A."/>
            <person name="Irimia M."/>
            <person name="Maruyama S."/>
            <person name="Arias M.C."/>
            <person name="Ball S.G."/>
            <person name="Gile G.H."/>
            <person name="Hirakawa Y."/>
            <person name="Hopkins J.F."/>
            <person name="Rensing S.A."/>
            <person name="Schmutz J."/>
            <person name="Symeonidi A."/>
            <person name="Elias M."/>
            <person name="Eveleigh R.J."/>
            <person name="Herman E.K."/>
            <person name="Klute M.J."/>
            <person name="Nakayama T."/>
            <person name="Obornik M."/>
            <person name="Reyes-Prieto A."/>
            <person name="Armbrust E.V."/>
            <person name="Aves S.J."/>
            <person name="Beiko R.G."/>
            <person name="Coutinho P."/>
            <person name="Dacks J.B."/>
            <person name="Durnford D.G."/>
            <person name="Fast N.M."/>
            <person name="Green B.R."/>
            <person name="Grisdale C."/>
            <person name="Hempe F."/>
            <person name="Henrissat B."/>
            <person name="Hoppner M.P."/>
            <person name="Ishida K.-I."/>
            <person name="Kim E."/>
            <person name="Koreny L."/>
            <person name="Kroth P.G."/>
            <person name="Liu Y."/>
            <person name="Malik S.-B."/>
            <person name="Maier U.G."/>
            <person name="McRose D."/>
            <person name="Mock T."/>
            <person name="Neilson J.A."/>
            <person name="Onodera N.T."/>
            <person name="Poole A.M."/>
            <person name="Pritham E.J."/>
            <person name="Richards T.A."/>
            <person name="Rocap G."/>
            <person name="Roy S.W."/>
            <person name="Sarai C."/>
            <person name="Schaack S."/>
            <person name="Shirato S."/>
            <person name="Slamovits C.H."/>
            <person name="Spencer D.F."/>
            <person name="Suzuki S."/>
            <person name="Worden A.Z."/>
            <person name="Zauner S."/>
            <person name="Barry K."/>
            <person name="Bell C."/>
            <person name="Bharti A.K."/>
            <person name="Crow J.A."/>
            <person name="Grimwood J."/>
            <person name="Kramer R."/>
            <person name="Lindquist E."/>
            <person name="Lucas S."/>
            <person name="Salamov A."/>
            <person name="McFadden G.I."/>
            <person name="Lane C.E."/>
            <person name="Keeling P.J."/>
            <person name="Gray M.W."/>
            <person name="Grigoriev I.V."/>
            <person name="Archibald J.M."/>
        </authorList>
    </citation>
    <scope>NUCLEOTIDE SEQUENCE</scope>
    <source>
        <strain evidence="13">CCMP2712</strain>
    </source>
</reference>
<evidence type="ECO:0000313" key="12">
    <source>
        <dbReference type="EnsemblProtists" id="EKX55220"/>
    </source>
</evidence>
<feature type="compositionally biased region" description="Basic and acidic residues" evidence="10">
    <location>
        <begin position="20"/>
        <end position="29"/>
    </location>
</feature>
<dbReference type="InterPro" id="IPR029063">
    <property type="entry name" value="SAM-dependent_MTases_sf"/>
</dbReference>
<evidence type="ECO:0000256" key="1">
    <source>
        <dbReference type="ARBA" id="ARBA00022555"/>
    </source>
</evidence>
<sequence>MAHRSAAVRRQSSGSMLSPHTDRVSEGGAEHVARDGAFLNSDGRDQRDLTIIALLAHAETTRAPLNSLVVVDALAATGLRSLRIAREVPQVGKIFANDNSPDAFRCLCKNVEESKASLAGCEVKLLTSCEDAATLLTDLASQKELVDFIDLDPFGSPINIVPSALRCLKHGGLLSMAFFDVQVLTGFGHGSSELCFSRYGAQPLNMRCSKELGIRIALACVSKFALQLDRNLEPLICAYVNCCVRIIARVTHQDHEHVCDSKHVGSHHMVWKCTNCEYWEMVGADSSVSKKCEVCGNQEKELGGPIWSASLVDKNFFSVCKRTLEKVQMERNIADADNLSILFRELSAELPNPLFYDFSFFSRCSARSDNSFDRTNILRTIEKAGYKVSHSHTAVNLAVKTDAPNSFLTQMLQKLSAKLEEPPVPRGEGQQTVGQLDVVPQVNAQLKECNVLRNHPRTMSV</sequence>
<name>L1K418_GUITC</name>
<dbReference type="Gene3D" id="3.40.50.150">
    <property type="entry name" value="Vaccinia Virus protein VP39"/>
    <property type="match status" value="1"/>
</dbReference>
<dbReference type="Proteomes" id="UP000011087">
    <property type="component" value="Unassembled WGS sequence"/>
</dbReference>
<keyword evidence="4 9" id="KW-0949">S-adenosyl-L-methionine</keyword>
<dbReference type="HOGENOM" id="CLU_010862_4_1_1"/>
<dbReference type="RefSeq" id="XP_005842200.1">
    <property type="nucleotide sequence ID" value="XM_005842143.1"/>
</dbReference>
<evidence type="ECO:0000256" key="2">
    <source>
        <dbReference type="ARBA" id="ARBA00022603"/>
    </source>
</evidence>
<comment type="catalytic activity">
    <reaction evidence="8 9">
        <text>guanosine(26) in tRNA + 2 S-adenosyl-L-methionine = N(2)-dimethylguanosine(26) in tRNA + 2 S-adenosyl-L-homocysteine + 2 H(+)</text>
        <dbReference type="Rhea" id="RHEA:43140"/>
        <dbReference type="Rhea" id="RHEA-COMP:10359"/>
        <dbReference type="Rhea" id="RHEA-COMP:10360"/>
        <dbReference type="ChEBI" id="CHEBI:15378"/>
        <dbReference type="ChEBI" id="CHEBI:57856"/>
        <dbReference type="ChEBI" id="CHEBI:59789"/>
        <dbReference type="ChEBI" id="CHEBI:74269"/>
        <dbReference type="ChEBI" id="CHEBI:74513"/>
        <dbReference type="EC" id="2.1.1.216"/>
    </reaction>
</comment>
<dbReference type="EnsemblProtists" id="EKX55220">
    <property type="protein sequence ID" value="EKX55220"/>
    <property type="gene ID" value="GUITHDRAFT_98999"/>
</dbReference>
<keyword evidence="13" id="KW-1185">Reference proteome</keyword>
<dbReference type="PROSITE" id="PS51626">
    <property type="entry name" value="SAM_MT_TRM1"/>
    <property type="match status" value="1"/>
</dbReference>
<evidence type="ECO:0000256" key="4">
    <source>
        <dbReference type="ARBA" id="ARBA00022691"/>
    </source>
</evidence>
<evidence type="ECO:0000256" key="9">
    <source>
        <dbReference type="PROSITE-ProRule" id="PRU00958"/>
    </source>
</evidence>
<dbReference type="Pfam" id="PF02005">
    <property type="entry name" value="TRM"/>
    <property type="match status" value="1"/>
</dbReference>
<evidence type="ECO:0000256" key="6">
    <source>
        <dbReference type="ARBA" id="ARBA00022884"/>
    </source>
</evidence>
<protein>
    <recommendedName>
        <fullName evidence="7 9">tRNA (guanine(26)-N(2))-dimethyltransferase</fullName>
        <ecNumber evidence="7 9">2.1.1.216</ecNumber>
    </recommendedName>
</protein>
<dbReference type="KEGG" id="gtt:GUITHDRAFT_98999"/>
<dbReference type="AlphaFoldDB" id="L1K418"/>
<dbReference type="EMBL" id="JH992965">
    <property type="protein sequence ID" value="EKX55220.1"/>
    <property type="molecule type" value="Genomic_DNA"/>
</dbReference>
<dbReference type="EC" id="2.1.1.216" evidence="7 9"/>
<dbReference type="CDD" id="cd02440">
    <property type="entry name" value="AdoMet_MTases"/>
    <property type="match status" value="1"/>
</dbReference>
<dbReference type="GO" id="GO:0000049">
    <property type="term" value="F:tRNA binding"/>
    <property type="evidence" value="ECO:0007669"/>
    <property type="project" value="UniProtKB-UniRule"/>
</dbReference>
<dbReference type="GeneID" id="17311980"/>
<evidence type="ECO:0000256" key="3">
    <source>
        <dbReference type="ARBA" id="ARBA00022679"/>
    </source>
</evidence>
<dbReference type="OMA" id="RQCPIFA"/>
<dbReference type="InterPro" id="IPR042296">
    <property type="entry name" value="tRNA_met_Trm1_C"/>
</dbReference>
<keyword evidence="1 9" id="KW-0820">tRNA-binding</keyword>
<dbReference type="Gene3D" id="3.30.56.70">
    <property type="entry name" value="N2,N2-dimethylguanosine tRNA methyltransferase, C-terminal domain"/>
    <property type="match status" value="1"/>
</dbReference>
<dbReference type="GO" id="GO:0005634">
    <property type="term" value="C:nucleus"/>
    <property type="evidence" value="ECO:0007669"/>
    <property type="project" value="TreeGrafter"/>
</dbReference>
<keyword evidence="3 9" id="KW-0808">Transferase</keyword>
<dbReference type="OrthoDB" id="6349953at2759"/>
<dbReference type="GO" id="GO:0160104">
    <property type="term" value="F:tRNA (guanine(26)-N2)-dimethyltransferase activity"/>
    <property type="evidence" value="ECO:0007669"/>
    <property type="project" value="UniProtKB-UniRule"/>
</dbReference>
<keyword evidence="2 9" id="KW-0489">Methyltransferase</keyword>
<proteinExistence type="inferred from homology"/>